<dbReference type="Gene3D" id="3.40.50.1820">
    <property type="entry name" value="alpha/beta hydrolase"/>
    <property type="match status" value="1"/>
</dbReference>
<dbReference type="Proteomes" id="UP000520814">
    <property type="component" value="Unassembled WGS sequence"/>
</dbReference>
<gene>
    <name evidence="1" type="ORF">HNQ39_004673</name>
</gene>
<proteinExistence type="predicted"/>
<dbReference type="InterPro" id="IPR050583">
    <property type="entry name" value="Mycobacterial_A85_antigen"/>
</dbReference>
<reference evidence="1 2" key="1">
    <citation type="submission" date="2020-08" db="EMBL/GenBank/DDBJ databases">
        <title>Genomic Encyclopedia of Type Strains, Phase IV (KMG-IV): sequencing the most valuable type-strain genomes for metagenomic binning, comparative biology and taxonomic classification.</title>
        <authorList>
            <person name="Goeker M."/>
        </authorList>
    </citation>
    <scope>NUCLEOTIDE SEQUENCE [LARGE SCALE GENOMIC DNA]</scope>
    <source>
        <strain evidence="1 2">DSM 23562</strain>
    </source>
</reference>
<dbReference type="EMBL" id="JACHGW010000004">
    <property type="protein sequence ID" value="MBB6052852.1"/>
    <property type="molecule type" value="Genomic_DNA"/>
</dbReference>
<dbReference type="PANTHER" id="PTHR48098">
    <property type="entry name" value="ENTEROCHELIN ESTERASE-RELATED"/>
    <property type="match status" value="1"/>
</dbReference>
<organism evidence="1 2">
    <name type="scientific">Armatimonas rosea</name>
    <dbReference type="NCBI Taxonomy" id="685828"/>
    <lineage>
        <taxon>Bacteria</taxon>
        <taxon>Bacillati</taxon>
        <taxon>Armatimonadota</taxon>
        <taxon>Armatimonadia</taxon>
        <taxon>Armatimonadales</taxon>
        <taxon>Armatimonadaceae</taxon>
        <taxon>Armatimonas</taxon>
    </lineage>
</organism>
<name>A0A7W9SU33_ARMRO</name>
<evidence type="ECO:0000313" key="2">
    <source>
        <dbReference type="Proteomes" id="UP000520814"/>
    </source>
</evidence>
<dbReference type="AlphaFoldDB" id="A0A7W9SU33"/>
<dbReference type="RefSeq" id="WP_184202541.1">
    <property type="nucleotide sequence ID" value="NZ_JACHGW010000004.1"/>
</dbReference>
<dbReference type="SUPFAM" id="SSF53474">
    <property type="entry name" value="alpha/beta-Hydrolases"/>
    <property type="match status" value="1"/>
</dbReference>
<keyword evidence="1" id="KW-0378">Hydrolase</keyword>
<dbReference type="GO" id="GO:0016787">
    <property type="term" value="F:hydrolase activity"/>
    <property type="evidence" value="ECO:0007669"/>
    <property type="project" value="UniProtKB-KW"/>
</dbReference>
<protein>
    <submittedName>
        <fullName evidence="1">Putative alpha/beta superfamily hydrolase</fullName>
    </submittedName>
</protein>
<sequence>MRQELPERHTRTGLFRLHTDFASSHLKPRRTVLVYLPPGYYDSPDRRYPVLYLHDGQNLFDGATSFIYGQEWRVDETAERLIKEGKIEPLIIVGIYNTGATRLEEYTPTRDKRGRGGKGELYSKLLTDDLKPFIDRSYRTKPDAASTALGGSSLGGLISLWVGLQRPDVFGKLAVLSPSVWWDEKAILKAVTRKLPLKLWVDIGSAEGDTALPDARLLRDALKDKGWKEGTDLAYQEFDGAQHNEASWADRFDKVLLFLFGR</sequence>
<dbReference type="InterPro" id="IPR000801">
    <property type="entry name" value="Esterase-like"/>
</dbReference>
<comment type="caution">
    <text evidence="1">The sequence shown here is derived from an EMBL/GenBank/DDBJ whole genome shotgun (WGS) entry which is preliminary data.</text>
</comment>
<dbReference type="PANTHER" id="PTHR48098:SF6">
    <property type="entry name" value="FERRI-BACILLIBACTIN ESTERASE BESA"/>
    <property type="match status" value="1"/>
</dbReference>
<keyword evidence="2" id="KW-1185">Reference proteome</keyword>
<dbReference type="Pfam" id="PF00756">
    <property type="entry name" value="Esterase"/>
    <property type="match status" value="1"/>
</dbReference>
<accession>A0A7W9SU33</accession>
<evidence type="ECO:0000313" key="1">
    <source>
        <dbReference type="EMBL" id="MBB6052852.1"/>
    </source>
</evidence>
<dbReference type="InterPro" id="IPR029058">
    <property type="entry name" value="AB_hydrolase_fold"/>
</dbReference>